<gene>
    <name evidence="9" type="ORF">FPZ52_12430</name>
</gene>
<dbReference type="SUPFAM" id="SSF161098">
    <property type="entry name" value="MetI-like"/>
    <property type="match status" value="1"/>
</dbReference>
<geneLocation type="plasmid" evidence="9 10">
    <name>unnamed1</name>
</geneLocation>
<dbReference type="Pfam" id="PF19300">
    <property type="entry name" value="BPD_transp_1_N"/>
    <property type="match status" value="1"/>
</dbReference>
<dbReference type="Proteomes" id="UP000318483">
    <property type="component" value="Plasmid unnamed1"/>
</dbReference>
<proteinExistence type="inferred from homology"/>
<name>A0A5B8J0U6_9RHOB</name>
<keyword evidence="10" id="KW-1185">Reference proteome</keyword>
<organism evidence="9 10">
    <name type="scientific">Qingshengfaniella alkalisoli</name>
    <dbReference type="NCBI Taxonomy" id="2599296"/>
    <lineage>
        <taxon>Bacteria</taxon>
        <taxon>Pseudomonadati</taxon>
        <taxon>Pseudomonadota</taxon>
        <taxon>Alphaproteobacteria</taxon>
        <taxon>Rhodobacterales</taxon>
        <taxon>Paracoccaceae</taxon>
        <taxon>Qingshengfaniella</taxon>
    </lineage>
</organism>
<comment type="subcellular location">
    <subcellularLocation>
        <location evidence="1 7">Cell membrane</location>
        <topology evidence="1 7">Multi-pass membrane protein</topology>
    </subcellularLocation>
</comment>
<dbReference type="KEGG" id="lit:FPZ52_12430"/>
<evidence type="ECO:0000256" key="2">
    <source>
        <dbReference type="ARBA" id="ARBA00022448"/>
    </source>
</evidence>
<evidence type="ECO:0000256" key="4">
    <source>
        <dbReference type="ARBA" id="ARBA00022692"/>
    </source>
</evidence>
<evidence type="ECO:0000256" key="6">
    <source>
        <dbReference type="ARBA" id="ARBA00023136"/>
    </source>
</evidence>
<evidence type="ECO:0000313" key="10">
    <source>
        <dbReference type="Proteomes" id="UP000318483"/>
    </source>
</evidence>
<dbReference type="RefSeq" id="WP_146365926.1">
    <property type="nucleotide sequence ID" value="NZ_CP042262.1"/>
</dbReference>
<keyword evidence="2 7" id="KW-0813">Transport</keyword>
<keyword evidence="4 7" id="KW-0812">Transmembrane</keyword>
<dbReference type="CDD" id="cd06261">
    <property type="entry name" value="TM_PBP2"/>
    <property type="match status" value="1"/>
</dbReference>
<dbReference type="PROSITE" id="PS50928">
    <property type="entry name" value="ABC_TM1"/>
    <property type="match status" value="1"/>
</dbReference>
<feature type="transmembrane region" description="Helical" evidence="7">
    <location>
        <begin position="100"/>
        <end position="121"/>
    </location>
</feature>
<feature type="transmembrane region" description="Helical" evidence="7">
    <location>
        <begin position="180"/>
        <end position="203"/>
    </location>
</feature>
<keyword evidence="3" id="KW-1003">Cell membrane</keyword>
<keyword evidence="6 7" id="KW-0472">Membrane</keyword>
<evidence type="ECO:0000313" key="9">
    <source>
        <dbReference type="EMBL" id="QDY70508.1"/>
    </source>
</evidence>
<evidence type="ECO:0000259" key="8">
    <source>
        <dbReference type="PROSITE" id="PS50928"/>
    </source>
</evidence>
<evidence type="ECO:0000256" key="3">
    <source>
        <dbReference type="ARBA" id="ARBA00022475"/>
    </source>
</evidence>
<evidence type="ECO:0000256" key="1">
    <source>
        <dbReference type="ARBA" id="ARBA00004651"/>
    </source>
</evidence>
<dbReference type="AlphaFoldDB" id="A0A5B8J0U6"/>
<dbReference type="GO" id="GO:0055085">
    <property type="term" value="P:transmembrane transport"/>
    <property type="evidence" value="ECO:0007669"/>
    <property type="project" value="InterPro"/>
</dbReference>
<dbReference type="InterPro" id="IPR045621">
    <property type="entry name" value="BPD_transp_1_N"/>
</dbReference>
<feature type="domain" description="ABC transmembrane type-1" evidence="8">
    <location>
        <begin position="94"/>
        <end position="311"/>
    </location>
</feature>
<evidence type="ECO:0000256" key="7">
    <source>
        <dbReference type="RuleBase" id="RU363032"/>
    </source>
</evidence>
<keyword evidence="9" id="KW-0614">Plasmid</keyword>
<dbReference type="PANTHER" id="PTHR43163:SF2">
    <property type="entry name" value="ABC TRANSPORTER PERMEASE PROTEIN"/>
    <property type="match status" value="1"/>
</dbReference>
<sequence>MVFFLIQRFFQATVLMLAVALIAFTMFQFTGDPIDNMVTENATQAERDALREELGLNDSVIVQYARFVGNAIRGEFGISYYNQSDVFDLIIERLPATLELVLVAVAISLVVGIPIGVWISFSNNRFLTGFVQVLSLVGISLPSFLVGIFLIVVFAVWLGWLPSSGRGEIVEFGPWSTGLLTGSGWASILLPALSLSFFLITMIMRLIKSEMQETLQTEYIKFARARGISEHSLRYHHALRNSILPVITVVGLQIGNLIAFAVITETIFQWPGMGLLFIQAVNFVDIPVISAYLVFVALIFIVVNTSVDIIYRLVDPRMRASAGK</sequence>
<protein>
    <submittedName>
        <fullName evidence="9">ABC transporter permease</fullName>
    </submittedName>
</protein>
<evidence type="ECO:0000256" key="5">
    <source>
        <dbReference type="ARBA" id="ARBA00022989"/>
    </source>
</evidence>
<dbReference type="Pfam" id="PF00528">
    <property type="entry name" value="BPD_transp_1"/>
    <property type="match status" value="1"/>
</dbReference>
<feature type="transmembrane region" description="Helical" evidence="7">
    <location>
        <begin position="133"/>
        <end position="160"/>
    </location>
</feature>
<dbReference type="EMBL" id="CP042262">
    <property type="protein sequence ID" value="QDY70508.1"/>
    <property type="molecule type" value="Genomic_DNA"/>
</dbReference>
<dbReference type="InterPro" id="IPR000515">
    <property type="entry name" value="MetI-like"/>
</dbReference>
<keyword evidence="5 7" id="KW-1133">Transmembrane helix</keyword>
<feature type="transmembrane region" description="Helical" evidence="7">
    <location>
        <begin position="288"/>
        <end position="311"/>
    </location>
</feature>
<dbReference type="GO" id="GO:0005886">
    <property type="term" value="C:plasma membrane"/>
    <property type="evidence" value="ECO:0007669"/>
    <property type="project" value="UniProtKB-SubCell"/>
</dbReference>
<reference evidence="9 10" key="1">
    <citation type="submission" date="2019-07" db="EMBL/GenBank/DDBJ databases">
        <title>Litoreibacter alkalisoli sp. nov., isolated from saline-alkaline soil.</title>
        <authorList>
            <person name="Wang S."/>
            <person name="Xu L."/>
            <person name="Xing Y.-T."/>
            <person name="Sun J.-Q."/>
        </authorList>
    </citation>
    <scope>NUCLEOTIDE SEQUENCE [LARGE SCALE GENOMIC DNA]</scope>
    <source>
        <strain evidence="9 10">LN3S51</strain>
        <plasmid evidence="9 10">unnamed1</plasmid>
    </source>
</reference>
<dbReference type="PANTHER" id="PTHR43163">
    <property type="entry name" value="DIPEPTIDE TRANSPORT SYSTEM PERMEASE PROTEIN DPPB-RELATED"/>
    <property type="match status" value="1"/>
</dbReference>
<dbReference type="OrthoDB" id="9807402at2"/>
<dbReference type="InterPro" id="IPR035906">
    <property type="entry name" value="MetI-like_sf"/>
</dbReference>
<accession>A0A5B8J0U6</accession>
<feature type="transmembrane region" description="Helical" evidence="7">
    <location>
        <begin position="12"/>
        <end position="31"/>
    </location>
</feature>
<comment type="similarity">
    <text evidence="7">Belongs to the binding-protein-dependent transport system permease family.</text>
</comment>
<feature type="transmembrane region" description="Helical" evidence="7">
    <location>
        <begin position="243"/>
        <end position="268"/>
    </location>
</feature>
<dbReference type="Gene3D" id="1.10.3720.10">
    <property type="entry name" value="MetI-like"/>
    <property type="match status" value="1"/>
</dbReference>